<dbReference type="SUPFAM" id="SSF74653">
    <property type="entry name" value="TolA/TonB C-terminal domain"/>
    <property type="match status" value="1"/>
</dbReference>
<evidence type="ECO:0000313" key="7">
    <source>
        <dbReference type="Proteomes" id="UP000653472"/>
    </source>
</evidence>
<dbReference type="Proteomes" id="UP000653472">
    <property type="component" value="Unassembled WGS sequence"/>
</dbReference>
<dbReference type="Pfam" id="PF03544">
    <property type="entry name" value="TonB_C"/>
    <property type="match status" value="1"/>
</dbReference>
<dbReference type="Gene3D" id="3.30.1150.10">
    <property type="match status" value="1"/>
</dbReference>
<gene>
    <name evidence="6" type="ORF">G7Y82_18515</name>
</gene>
<dbReference type="PROSITE" id="PS52015">
    <property type="entry name" value="TONB_CTD"/>
    <property type="match status" value="1"/>
</dbReference>
<keyword evidence="3" id="KW-1133">Transmembrane helix</keyword>
<dbReference type="AlphaFoldDB" id="A0A969WBH9"/>
<reference evidence="6" key="1">
    <citation type="submission" date="2020-03" db="EMBL/GenBank/DDBJ databases">
        <title>Solimonas marina sp. nov., isolated from deep seawater of the Pacific Ocean.</title>
        <authorList>
            <person name="Liu X."/>
            <person name="Lai Q."/>
            <person name="Sun F."/>
            <person name="Gai Y."/>
            <person name="Li G."/>
            <person name="Shao Z."/>
        </authorList>
    </citation>
    <scope>NUCLEOTIDE SEQUENCE</scope>
    <source>
        <strain evidence="6">C16B3</strain>
    </source>
</reference>
<dbReference type="EMBL" id="JAAVXB010000013">
    <property type="protein sequence ID" value="NKF24311.1"/>
    <property type="molecule type" value="Genomic_DNA"/>
</dbReference>
<evidence type="ECO:0000313" key="6">
    <source>
        <dbReference type="EMBL" id="NKF24311.1"/>
    </source>
</evidence>
<comment type="subcellular location">
    <subcellularLocation>
        <location evidence="1">Membrane</location>
        <topology evidence="1">Single-pass membrane protein</topology>
    </subcellularLocation>
</comment>
<evidence type="ECO:0000256" key="3">
    <source>
        <dbReference type="ARBA" id="ARBA00022989"/>
    </source>
</evidence>
<evidence type="ECO:0000256" key="2">
    <source>
        <dbReference type="ARBA" id="ARBA00022692"/>
    </source>
</evidence>
<accession>A0A969WBH9</accession>
<name>A0A969WBH9_9GAMM</name>
<dbReference type="InterPro" id="IPR037682">
    <property type="entry name" value="TonB_C"/>
</dbReference>
<protein>
    <submittedName>
        <fullName evidence="6">Energy transducer TonB</fullName>
    </submittedName>
</protein>
<dbReference type="GO" id="GO:0016020">
    <property type="term" value="C:membrane"/>
    <property type="evidence" value="ECO:0007669"/>
    <property type="project" value="UniProtKB-SubCell"/>
</dbReference>
<dbReference type="InterPro" id="IPR006260">
    <property type="entry name" value="TonB/TolA_C"/>
</dbReference>
<sequence>MALWTRIAAARPPGIHLTGEALLQFSLDRSGALLSASLARSSGNRLLDELALRCVRQAAPFPPPPRNLPADALNFTISFHFN</sequence>
<keyword evidence="4" id="KW-0472">Membrane</keyword>
<organism evidence="6 7">
    <name type="scientific">Solimonas marina</name>
    <dbReference type="NCBI Taxonomy" id="2714601"/>
    <lineage>
        <taxon>Bacteria</taxon>
        <taxon>Pseudomonadati</taxon>
        <taxon>Pseudomonadota</taxon>
        <taxon>Gammaproteobacteria</taxon>
        <taxon>Nevskiales</taxon>
        <taxon>Nevskiaceae</taxon>
        <taxon>Solimonas</taxon>
    </lineage>
</organism>
<keyword evidence="2" id="KW-0812">Transmembrane</keyword>
<comment type="caution">
    <text evidence="6">The sequence shown here is derived from an EMBL/GenBank/DDBJ whole genome shotgun (WGS) entry which is preliminary data.</text>
</comment>
<feature type="domain" description="TonB C-terminal" evidence="5">
    <location>
        <begin position="1"/>
        <end position="82"/>
    </location>
</feature>
<keyword evidence="7" id="KW-1185">Reference proteome</keyword>
<evidence type="ECO:0000259" key="5">
    <source>
        <dbReference type="PROSITE" id="PS52015"/>
    </source>
</evidence>
<evidence type="ECO:0000256" key="4">
    <source>
        <dbReference type="ARBA" id="ARBA00023136"/>
    </source>
</evidence>
<dbReference type="GO" id="GO:0055085">
    <property type="term" value="P:transmembrane transport"/>
    <property type="evidence" value="ECO:0007669"/>
    <property type="project" value="InterPro"/>
</dbReference>
<evidence type="ECO:0000256" key="1">
    <source>
        <dbReference type="ARBA" id="ARBA00004167"/>
    </source>
</evidence>
<proteinExistence type="predicted"/>
<dbReference type="NCBIfam" id="TIGR01352">
    <property type="entry name" value="tonB_Cterm"/>
    <property type="match status" value="1"/>
</dbReference>